<reference evidence="1 2" key="1">
    <citation type="submission" date="2023-07" db="EMBL/GenBank/DDBJ databases">
        <title>Genomic Encyclopedia of Type Strains, Phase IV (KMG-IV): sequencing the most valuable type-strain genomes for metagenomic binning, comparative biology and taxonomic classification.</title>
        <authorList>
            <person name="Goeker M."/>
        </authorList>
    </citation>
    <scope>NUCLEOTIDE SEQUENCE [LARGE SCALE GENOMIC DNA]</scope>
    <source>
        <strain evidence="1 2">NIO-1023</strain>
    </source>
</reference>
<sequence length="74" mass="7680">AVNAAYAELRAGGADVRTLGPDPLSTLITPGTGHGVTDVVPTALGFYLFAAHLALQRGLDPDRPPLLSKVTKTR</sequence>
<dbReference type="SUPFAM" id="SSF53697">
    <property type="entry name" value="SIS domain"/>
    <property type="match status" value="1"/>
</dbReference>
<keyword evidence="2" id="KW-1185">Reference proteome</keyword>
<dbReference type="Proteomes" id="UP001232163">
    <property type="component" value="Unassembled WGS sequence"/>
</dbReference>
<gene>
    <name evidence="1" type="ORF">QO006_003685</name>
</gene>
<organism evidence="1 2">
    <name type="scientific">Deinococcus enclensis</name>
    <dbReference type="NCBI Taxonomy" id="1049582"/>
    <lineage>
        <taxon>Bacteria</taxon>
        <taxon>Thermotogati</taxon>
        <taxon>Deinococcota</taxon>
        <taxon>Deinococci</taxon>
        <taxon>Deinococcales</taxon>
        <taxon>Deinococcaceae</taxon>
        <taxon>Deinococcus</taxon>
    </lineage>
</organism>
<comment type="caution">
    <text evidence="1">The sequence shown here is derived from an EMBL/GenBank/DDBJ whole genome shotgun (WGS) entry which is preliminary data.</text>
</comment>
<accession>A0ABT9MI25</accession>
<protein>
    <submittedName>
        <fullName evidence="1">Fructoselysine-6-P-deglycase FrlB-like protein</fullName>
    </submittedName>
</protein>
<evidence type="ECO:0000313" key="2">
    <source>
        <dbReference type="Proteomes" id="UP001232163"/>
    </source>
</evidence>
<dbReference type="InterPro" id="IPR046348">
    <property type="entry name" value="SIS_dom_sf"/>
</dbReference>
<dbReference type="EMBL" id="JAURUR010000021">
    <property type="protein sequence ID" value="MDP9766221.1"/>
    <property type="molecule type" value="Genomic_DNA"/>
</dbReference>
<evidence type="ECO:0000313" key="1">
    <source>
        <dbReference type="EMBL" id="MDP9766221.1"/>
    </source>
</evidence>
<proteinExistence type="predicted"/>
<feature type="non-terminal residue" evidence="1">
    <location>
        <position position="1"/>
    </location>
</feature>
<dbReference type="Gene3D" id="3.40.50.10490">
    <property type="entry name" value="Glucose-6-phosphate isomerase like protein, domain 1"/>
    <property type="match status" value="1"/>
</dbReference>
<name>A0ABT9MI25_9DEIO</name>